<dbReference type="SUPFAM" id="SSF51735">
    <property type="entry name" value="NAD(P)-binding Rossmann-fold domains"/>
    <property type="match status" value="1"/>
</dbReference>
<dbReference type="Pfam" id="PF13561">
    <property type="entry name" value="adh_short_C2"/>
    <property type="match status" value="1"/>
</dbReference>
<dbReference type="GO" id="GO:0016614">
    <property type="term" value="F:oxidoreductase activity, acting on CH-OH group of donors"/>
    <property type="evidence" value="ECO:0007669"/>
    <property type="project" value="UniProtKB-ARBA"/>
</dbReference>
<accession>A0A0V8E7Y3</accession>
<dbReference type="GO" id="GO:0008206">
    <property type="term" value="P:bile acid metabolic process"/>
    <property type="evidence" value="ECO:0007669"/>
    <property type="project" value="UniProtKB-ARBA"/>
</dbReference>
<dbReference type="EMBL" id="LKLU01000047">
    <property type="protein sequence ID" value="KSU21934.1"/>
    <property type="molecule type" value="Genomic_DNA"/>
</dbReference>
<evidence type="ECO:0000256" key="1">
    <source>
        <dbReference type="ARBA" id="ARBA00006484"/>
    </source>
</evidence>
<reference evidence="4" key="1">
    <citation type="submission" date="2015-10" db="EMBL/GenBank/DDBJ databases">
        <title>Draft Genome Sequences of 11 Lactococcus lactis subspecies cremoris strains.</title>
        <authorList>
            <person name="Wels M."/>
            <person name="Backus L."/>
            <person name="Boekhorst J."/>
            <person name="Dijkstra A."/>
            <person name="Beerthuizen M."/>
            <person name="Kelly W."/>
            <person name="Siezen R."/>
            <person name="Bachmann H."/>
            <person name="Van Hijum S."/>
        </authorList>
    </citation>
    <scope>NUCLEOTIDE SEQUENCE [LARGE SCALE GENOMIC DNA]</scope>
    <source>
        <strain evidence="4">M20</strain>
    </source>
</reference>
<dbReference type="InterPro" id="IPR002347">
    <property type="entry name" value="SDR_fam"/>
</dbReference>
<proteinExistence type="inferred from homology"/>
<dbReference type="AlphaFoldDB" id="A0A0V8E7Y3"/>
<dbReference type="FunFam" id="3.40.50.720:FF:000084">
    <property type="entry name" value="Short-chain dehydrogenase reductase"/>
    <property type="match status" value="1"/>
</dbReference>
<protein>
    <submittedName>
        <fullName evidence="3">Oxidoreductase short chain dehydrogenase/reductase family</fullName>
    </submittedName>
</protein>
<dbReference type="Proteomes" id="UP000053719">
    <property type="component" value="Unassembled WGS sequence"/>
</dbReference>
<dbReference type="PANTHER" id="PTHR48107:SF16">
    <property type="entry name" value="NADPH-DEPENDENT ALDEHYDE REDUCTASE 1, CHLOROPLASTIC"/>
    <property type="match status" value="1"/>
</dbReference>
<dbReference type="PROSITE" id="PS00061">
    <property type="entry name" value="ADH_SHORT"/>
    <property type="match status" value="1"/>
</dbReference>
<evidence type="ECO:0000313" key="4">
    <source>
        <dbReference type="Proteomes" id="UP000053719"/>
    </source>
</evidence>
<organism evidence="3 4">
    <name type="scientific">Lactococcus lactis subsp. lactis</name>
    <name type="common">Streptococcus lactis</name>
    <dbReference type="NCBI Taxonomy" id="1360"/>
    <lineage>
        <taxon>Bacteria</taxon>
        <taxon>Bacillati</taxon>
        <taxon>Bacillota</taxon>
        <taxon>Bacilli</taxon>
        <taxon>Lactobacillales</taxon>
        <taxon>Streptococcaceae</taxon>
        <taxon>Lactococcus</taxon>
    </lineage>
</organism>
<evidence type="ECO:0000313" key="3">
    <source>
        <dbReference type="EMBL" id="KSU21934.1"/>
    </source>
</evidence>
<dbReference type="PRINTS" id="PR00080">
    <property type="entry name" value="SDRFAMILY"/>
</dbReference>
<comment type="caution">
    <text evidence="3">The sequence shown here is derived from an EMBL/GenBank/DDBJ whole genome shotgun (WGS) entry which is preliminary data.</text>
</comment>
<dbReference type="PANTHER" id="PTHR48107">
    <property type="entry name" value="NADPH-DEPENDENT ALDEHYDE REDUCTASE-LIKE PROTEIN, CHLOROPLASTIC-RELATED"/>
    <property type="match status" value="1"/>
</dbReference>
<dbReference type="InterPro" id="IPR036291">
    <property type="entry name" value="NAD(P)-bd_dom_sf"/>
</dbReference>
<dbReference type="Gene3D" id="3.40.50.720">
    <property type="entry name" value="NAD(P)-binding Rossmann-like Domain"/>
    <property type="match status" value="1"/>
</dbReference>
<dbReference type="PATRIC" id="fig|1360.114.peg.2557"/>
<evidence type="ECO:0000256" key="2">
    <source>
        <dbReference type="ARBA" id="ARBA00023002"/>
    </source>
</evidence>
<sequence length="287" mass="31582">MNKTLNAPKEGYHQKDNSESLIPKPLIENPNYLTANKLKGKKAIITGGDSGIGAAVAIAFAHEGADIGIVYHENDEDALIVKERIIELGRSAYLYKGDIGHEDVVKNAVDFFTKQFGSIDILVNNAAEQHERNSIVDIDTEEIDREFSTNIYSFMYFTKHLFPYFNKGASIINNASVNAYRGHPKLLVYSTTKSAVVGYTRSLAVRDEFLNKNIRVNCIAPGPIWTPLIPATMKGMTHDKFGLDTPMKRCGEAYEVAPSFVFLASNQDSSYISGQCIHVNGGAVVNG</sequence>
<dbReference type="RefSeq" id="WP_058211496.1">
    <property type="nucleotide sequence ID" value="NZ_LKLU01000047.1"/>
</dbReference>
<dbReference type="InterPro" id="IPR020904">
    <property type="entry name" value="Sc_DH/Rdtase_CS"/>
</dbReference>
<keyword evidence="2" id="KW-0560">Oxidoreductase</keyword>
<gene>
    <name evidence="3" type="ORF">M20_0685</name>
</gene>
<comment type="similarity">
    <text evidence="1">Belongs to the short-chain dehydrogenases/reductases (SDR) family.</text>
</comment>
<name>A0A0V8E7Y3_LACLL</name>
<dbReference type="PRINTS" id="PR00081">
    <property type="entry name" value="GDHRDH"/>
</dbReference>